<sequence length="445" mass="50380">MSSKANVLPTELLELIIDQIPLSSTQGRRSLCTCLFVSKLLFTRARSRLFRHVDLNLNQIERTTAFRGLLEPEGDGEDLTLEGCIKSLKIIWPPFTQSVTLDITDEFDEERFNFKDEDTTIILSVFARTGVLQALSLSFAHVERFPNFQALTSIWGPIHEICHSSSLENLSLELLWDVPYDAFDIWKLKKLSLIDVTTSNESISSVSTNAHLNNLALPQTNSQLQSFAYTFQPHFTSQWLQPSSPFSYLHTLAIKFNNGSLCLGHPNSNFDTLLTLCSSTLESLSIFLDSGTPIFEHYPHSLLNLKALRALKFTVYPIISPLLSIGDDDEPWTVFGQTCDVVESLKTLKKAPDNLKSIEVKLLGRPGLASQPWFKNDDEWKTLGDVLVESQFMLVVKIRVFLVAHMPLKGKDLAVKVPSWKPFLEIWKKKYSTILMELGGNENWR</sequence>
<organism evidence="1 2">
    <name type="scientific">Crepidotus variabilis</name>
    <dbReference type="NCBI Taxonomy" id="179855"/>
    <lineage>
        <taxon>Eukaryota</taxon>
        <taxon>Fungi</taxon>
        <taxon>Dikarya</taxon>
        <taxon>Basidiomycota</taxon>
        <taxon>Agaricomycotina</taxon>
        <taxon>Agaricomycetes</taxon>
        <taxon>Agaricomycetidae</taxon>
        <taxon>Agaricales</taxon>
        <taxon>Agaricineae</taxon>
        <taxon>Crepidotaceae</taxon>
        <taxon>Crepidotus</taxon>
    </lineage>
</organism>
<protein>
    <submittedName>
        <fullName evidence="1">Uncharacterized protein</fullName>
    </submittedName>
</protein>
<evidence type="ECO:0000313" key="2">
    <source>
        <dbReference type="Proteomes" id="UP000807306"/>
    </source>
</evidence>
<gene>
    <name evidence="1" type="ORF">CPB83DRAFT_891957</name>
</gene>
<dbReference type="Proteomes" id="UP000807306">
    <property type="component" value="Unassembled WGS sequence"/>
</dbReference>
<keyword evidence="2" id="KW-1185">Reference proteome</keyword>
<evidence type="ECO:0000313" key="1">
    <source>
        <dbReference type="EMBL" id="KAF9531105.1"/>
    </source>
</evidence>
<dbReference type="EMBL" id="MU157836">
    <property type="protein sequence ID" value="KAF9531105.1"/>
    <property type="molecule type" value="Genomic_DNA"/>
</dbReference>
<dbReference type="AlphaFoldDB" id="A0A9P6EL46"/>
<proteinExistence type="predicted"/>
<accession>A0A9P6EL46</accession>
<name>A0A9P6EL46_9AGAR</name>
<comment type="caution">
    <text evidence="1">The sequence shown here is derived from an EMBL/GenBank/DDBJ whole genome shotgun (WGS) entry which is preliminary data.</text>
</comment>
<reference evidence="1" key="1">
    <citation type="submission" date="2020-11" db="EMBL/GenBank/DDBJ databases">
        <authorList>
            <consortium name="DOE Joint Genome Institute"/>
            <person name="Ahrendt S."/>
            <person name="Riley R."/>
            <person name="Andreopoulos W."/>
            <person name="Labutti K."/>
            <person name="Pangilinan J."/>
            <person name="Ruiz-Duenas F.J."/>
            <person name="Barrasa J.M."/>
            <person name="Sanchez-Garcia M."/>
            <person name="Camarero S."/>
            <person name="Miyauchi S."/>
            <person name="Serrano A."/>
            <person name="Linde D."/>
            <person name="Babiker R."/>
            <person name="Drula E."/>
            <person name="Ayuso-Fernandez I."/>
            <person name="Pacheco R."/>
            <person name="Padilla G."/>
            <person name="Ferreira P."/>
            <person name="Barriuso J."/>
            <person name="Kellner H."/>
            <person name="Castanera R."/>
            <person name="Alfaro M."/>
            <person name="Ramirez L."/>
            <person name="Pisabarro A.G."/>
            <person name="Kuo A."/>
            <person name="Tritt A."/>
            <person name="Lipzen A."/>
            <person name="He G."/>
            <person name="Yan M."/>
            <person name="Ng V."/>
            <person name="Cullen D."/>
            <person name="Martin F."/>
            <person name="Rosso M.-N."/>
            <person name="Henrissat B."/>
            <person name="Hibbett D."/>
            <person name="Martinez A.T."/>
            <person name="Grigoriev I.V."/>
        </authorList>
    </citation>
    <scope>NUCLEOTIDE SEQUENCE</scope>
    <source>
        <strain evidence="1">CBS 506.95</strain>
    </source>
</reference>